<sequence length="62" mass="7012">MDFDELMNIELEDDSTPYGGISQAGETLADFLETVEAEKCTNIYKINQWLIECGIKPIKITL</sequence>
<protein>
    <submittedName>
        <fullName evidence="1">Uncharacterized protein</fullName>
    </submittedName>
</protein>
<dbReference type="AlphaFoldDB" id="A0AAW5LTU8"/>
<dbReference type="EMBL" id="JANILD010000012">
    <property type="protein sequence ID" value="MCQ9305078.1"/>
    <property type="molecule type" value="Genomic_DNA"/>
</dbReference>
<dbReference type="Proteomes" id="UP001204068">
    <property type="component" value="Unassembled WGS sequence"/>
</dbReference>
<comment type="caution">
    <text evidence="1">The sequence shown here is derived from an EMBL/GenBank/DDBJ whole genome shotgun (WGS) entry which is preliminary data.</text>
</comment>
<name>A0AAW5LTU8_MAMSC</name>
<proteinExistence type="predicted"/>
<evidence type="ECO:0000313" key="1">
    <source>
        <dbReference type="EMBL" id="MCQ9305078.1"/>
    </source>
</evidence>
<evidence type="ECO:0000313" key="2">
    <source>
        <dbReference type="Proteomes" id="UP001204068"/>
    </source>
</evidence>
<accession>A0AAW5LTU8</accession>
<gene>
    <name evidence="1" type="ORF">NQ032_15845</name>
</gene>
<organism evidence="1 2">
    <name type="scientific">Mammaliicoccus sciuri</name>
    <name type="common">Staphylococcus sciuri</name>
    <dbReference type="NCBI Taxonomy" id="1296"/>
    <lineage>
        <taxon>Bacteria</taxon>
        <taxon>Bacillati</taxon>
        <taxon>Bacillota</taxon>
        <taxon>Bacilli</taxon>
        <taxon>Bacillales</taxon>
        <taxon>Staphylococcaceae</taxon>
        <taxon>Mammaliicoccus</taxon>
    </lineage>
</organism>
<dbReference type="RefSeq" id="WP_107618140.1">
    <property type="nucleotide sequence ID" value="NZ_JAGEVP010000023.1"/>
</dbReference>
<reference evidence="1" key="1">
    <citation type="submission" date="2022-07" db="EMBL/GenBank/DDBJ databases">
        <title>Bacterial species isolated from the porcine tonsil microbiota.</title>
        <authorList>
            <person name="Oliveira I.M.F."/>
        </authorList>
    </citation>
    <scope>NUCLEOTIDE SEQUENCE</scope>
    <source>
        <strain evidence="1">8QC2O2</strain>
    </source>
</reference>